<dbReference type="RefSeq" id="XP_028484916.1">
    <property type="nucleotide sequence ID" value="XM_028626981.1"/>
</dbReference>
<dbReference type="EMBL" id="RCNU01000006">
    <property type="protein sequence ID" value="RWQ95271.1"/>
    <property type="molecule type" value="Genomic_DNA"/>
</dbReference>
<comment type="caution">
    <text evidence="3">The sequence shown here is derived from an EMBL/GenBank/DDBJ whole genome shotgun (WGS) entry which is preliminary data.</text>
</comment>
<feature type="compositionally biased region" description="Basic and acidic residues" evidence="1">
    <location>
        <begin position="239"/>
        <end position="252"/>
    </location>
</feature>
<feature type="compositionally biased region" description="Basic and acidic residues" evidence="1">
    <location>
        <begin position="163"/>
        <end position="177"/>
    </location>
</feature>
<evidence type="ECO:0000256" key="1">
    <source>
        <dbReference type="SAM" id="MobiDB-lite"/>
    </source>
</evidence>
<dbReference type="STRING" id="264951.A0A443HTX0"/>
<evidence type="ECO:0000313" key="4">
    <source>
        <dbReference type="Proteomes" id="UP000283841"/>
    </source>
</evidence>
<feature type="compositionally biased region" description="Basic and acidic residues" evidence="1">
    <location>
        <begin position="273"/>
        <end position="284"/>
    </location>
</feature>
<dbReference type="Proteomes" id="UP000283841">
    <property type="component" value="Unassembled WGS sequence"/>
</dbReference>
<gene>
    <name evidence="3" type="ORF">C8Q69DRAFT_287399</name>
</gene>
<feature type="transmembrane region" description="Helical" evidence="2">
    <location>
        <begin position="68"/>
        <end position="90"/>
    </location>
</feature>
<keyword evidence="2" id="KW-1133">Transmembrane helix</keyword>
<keyword evidence="4" id="KW-1185">Reference proteome</keyword>
<keyword evidence="2" id="KW-0472">Membrane</keyword>
<feature type="compositionally biased region" description="Basic residues" evidence="1">
    <location>
        <begin position="304"/>
        <end position="317"/>
    </location>
</feature>
<feature type="region of interest" description="Disordered" evidence="1">
    <location>
        <begin position="205"/>
        <end position="388"/>
    </location>
</feature>
<feature type="compositionally biased region" description="Basic residues" evidence="1">
    <location>
        <begin position="285"/>
        <end position="295"/>
    </location>
</feature>
<dbReference type="GeneID" id="39596258"/>
<accession>A0A443HTX0</accession>
<dbReference type="VEuPathDB" id="FungiDB:C8Q69DRAFT_287399"/>
<feature type="region of interest" description="Disordered" evidence="1">
    <location>
        <begin position="158"/>
        <end position="177"/>
    </location>
</feature>
<dbReference type="AlphaFoldDB" id="A0A443HTX0"/>
<sequence>MPPVQLVGDIPGMVGSSLFLDRRDVSQSSPDPAPVEEHNLLLAPRSASTTHVSPGKGAIPPQDVNMHVIQAVFAVIGAGFVLGAIWFFFWAKNGGFVWRKGDWDEYKSTVLRRKGPDGRTLSNATKSTKLGGGSVVGRGYSDYDDAWTVTDSAAMTETATEVTEEKPRKKRNLKETAKMKLLRRRKEEKWEGEADEDVRAYRREKPARVGGLNQEPEGTYHGSEYTPTAPSEYNSSEMTESRDFAYRQEQRRNRNPSGFSFEAGSEDVLSRAAPEEYSRRDRDRHSTRRQHRRRERRDGERSRAHPSSRHSSPRKRERSSVGNYHEPLDFSSAPSYSEYQYSAAETEETGTKSYHHPLPALSKGYRRDGRSRRRDSLSDSDGEYSRRR</sequence>
<evidence type="ECO:0000313" key="3">
    <source>
        <dbReference type="EMBL" id="RWQ95271.1"/>
    </source>
</evidence>
<proteinExistence type="predicted"/>
<name>A0A443HTX0_BYSSP</name>
<evidence type="ECO:0000256" key="2">
    <source>
        <dbReference type="SAM" id="Phobius"/>
    </source>
</evidence>
<evidence type="ECO:0008006" key="5">
    <source>
        <dbReference type="Google" id="ProtNLM"/>
    </source>
</evidence>
<protein>
    <recommendedName>
        <fullName evidence="5">Endosomal SPRY domain protein</fullName>
    </recommendedName>
</protein>
<feature type="compositionally biased region" description="Polar residues" evidence="1">
    <location>
        <begin position="225"/>
        <end position="238"/>
    </location>
</feature>
<reference evidence="3 4" key="1">
    <citation type="journal article" date="2018" name="Front. Microbiol.">
        <title>Genomic and genetic insights into a cosmopolitan fungus, Paecilomyces variotii (Eurotiales).</title>
        <authorList>
            <person name="Urquhart A.S."/>
            <person name="Mondo S.J."/>
            <person name="Makela M.R."/>
            <person name="Hane J.K."/>
            <person name="Wiebenga A."/>
            <person name="He G."/>
            <person name="Mihaltcheva S."/>
            <person name="Pangilinan J."/>
            <person name="Lipzen A."/>
            <person name="Barry K."/>
            <person name="de Vries R.P."/>
            <person name="Grigoriev I.V."/>
            <person name="Idnurm A."/>
        </authorList>
    </citation>
    <scope>NUCLEOTIDE SEQUENCE [LARGE SCALE GENOMIC DNA]</scope>
    <source>
        <strain evidence="3 4">CBS 101075</strain>
    </source>
</reference>
<keyword evidence="2" id="KW-0812">Transmembrane</keyword>
<organism evidence="3 4">
    <name type="scientific">Byssochlamys spectabilis</name>
    <name type="common">Paecilomyces variotii</name>
    <dbReference type="NCBI Taxonomy" id="264951"/>
    <lineage>
        <taxon>Eukaryota</taxon>
        <taxon>Fungi</taxon>
        <taxon>Dikarya</taxon>
        <taxon>Ascomycota</taxon>
        <taxon>Pezizomycotina</taxon>
        <taxon>Eurotiomycetes</taxon>
        <taxon>Eurotiomycetidae</taxon>
        <taxon>Eurotiales</taxon>
        <taxon>Thermoascaceae</taxon>
        <taxon>Paecilomyces</taxon>
    </lineage>
</organism>